<evidence type="ECO:0000313" key="2">
    <source>
        <dbReference type="Proteomes" id="UP000746747"/>
    </source>
</evidence>
<accession>A0A8J2MTM5</accession>
<dbReference type="Proteomes" id="UP000746747">
    <property type="component" value="Unassembled WGS sequence"/>
</dbReference>
<comment type="caution">
    <text evidence="1">The sequence shown here is derived from an EMBL/GenBank/DDBJ whole genome shotgun (WGS) entry which is preliminary data.</text>
</comment>
<reference evidence="1" key="1">
    <citation type="submission" date="2021-09" db="EMBL/GenBank/DDBJ databases">
        <authorList>
            <consortium name="Pathogen Informatics"/>
        </authorList>
    </citation>
    <scope>NUCLEOTIDE SEQUENCE</scope>
</reference>
<keyword evidence="2" id="KW-1185">Reference proteome</keyword>
<protein>
    <submittedName>
        <fullName evidence="1">Uncharacterized protein</fullName>
    </submittedName>
</protein>
<evidence type="ECO:0000313" key="1">
    <source>
        <dbReference type="EMBL" id="CAG9539437.1"/>
    </source>
</evidence>
<gene>
    <name evidence="1" type="ORF">CJOHNSTONI_LOCUS9036</name>
</gene>
<sequence>MYHCKEKERSGSNSTRRNGYEPIAQFECSGTSPDYLVHETKDGRLVSDSYEVEWPKRPKFGRYAEGSDVLQIFVFEKIKQKDF</sequence>
<dbReference type="OrthoDB" id="10355450at2759"/>
<name>A0A8J2MTM5_9BILA</name>
<proteinExistence type="predicted"/>
<dbReference type="EMBL" id="CAKAEH010001790">
    <property type="protein sequence ID" value="CAG9539437.1"/>
    <property type="molecule type" value="Genomic_DNA"/>
</dbReference>
<dbReference type="AlphaFoldDB" id="A0A8J2MTM5"/>
<organism evidence="1 2">
    <name type="scientific">Cercopithifilaria johnstoni</name>
    <dbReference type="NCBI Taxonomy" id="2874296"/>
    <lineage>
        <taxon>Eukaryota</taxon>
        <taxon>Metazoa</taxon>
        <taxon>Ecdysozoa</taxon>
        <taxon>Nematoda</taxon>
        <taxon>Chromadorea</taxon>
        <taxon>Rhabditida</taxon>
        <taxon>Spirurina</taxon>
        <taxon>Spiruromorpha</taxon>
        <taxon>Filarioidea</taxon>
        <taxon>Onchocercidae</taxon>
        <taxon>Cercopithifilaria</taxon>
    </lineage>
</organism>